<protein>
    <recommendedName>
        <fullName evidence="4">AAA+ ATPase domain-containing protein</fullName>
    </recommendedName>
</protein>
<organism evidence="2 3">
    <name type="scientific">Rhizophagus irregularis (strain DAOM 197198w)</name>
    <name type="common">Glomus intraradices</name>
    <dbReference type="NCBI Taxonomy" id="1432141"/>
    <lineage>
        <taxon>Eukaryota</taxon>
        <taxon>Fungi</taxon>
        <taxon>Fungi incertae sedis</taxon>
        <taxon>Mucoromycota</taxon>
        <taxon>Glomeromycotina</taxon>
        <taxon>Glomeromycetes</taxon>
        <taxon>Glomerales</taxon>
        <taxon>Glomeraceae</taxon>
        <taxon>Rhizophagus</taxon>
    </lineage>
</organism>
<gene>
    <name evidence="2" type="ORF">RirG_133810</name>
</gene>
<dbReference type="EMBL" id="JEMT01022338">
    <property type="protein sequence ID" value="EXX65386.1"/>
    <property type="molecule type" value="Genomic_DNA"/>
</dbReference>
<name>A0A015KZA8_RHIIW</name>
<comment type="caution">
    <text evidence="2">The sequence shown here is derived from an EMBL/GenBank/DDBJ whole genome shotgun (WGS) entry which is preliminary data.</text>
</comment>
<dbReference type="SUPFAM" id="SSF52540">
    <property type="entry name" value="P-loop containing nucleoside triphosphate hydrolases"/>
    <property type="match status" value="1"/>
</dbReference>
<accession>A0A015KZA8</accession>
<reference evidence="2 3" key="1">
    <citation type="submission" date="2014-02" db="EMBL/GenBank/DDBJ databases">
        <title>Single nucleus genome sequencing reveals high similarity among nuclei of an endomycorrhizal fungus.</title>
        <authorList>
            <person name="Lin K."/>
            <person name="Geurts R."/>
            <person name="Zhang Z."/>
            <person name="Limpens E."/>
            <person name="Saunders D.G."/>
            <person name="Mu D."/>
            <person name="Pang E."/>
            <person name="Cao H."/>
            <person name="Cha H."/>
            <person name="Lin T."/>
            <person name="Zhou Q."/>
            <person name="Shang Y."/>
            <person name="Li Y."/>
            <person name="Ivanov S."/>
            <person name="Sharma T."/>
            <person name="Velzen R.V."/>
            <person name="Ruijter N.D."/>
            <person name="Aanen D.K."/>
            <person name="Win J."/>
            <person name="Kamoun S."/>
            <person name="Bisseling T."/>
            <person name="Huang S."/>
        </authorList>
    </citation>
    <scope>NUCLEOTIDE SEQUENCE [LARGE SCALE GENOMIC DNA]</scope>
    <source>
        <strain evidence="3">DAOM197198w</strain>
    </source>
</reference>
<dbReference type="InterPro" id="IPR027417">
    <property type="entry name" value="P-loop_NTPase"/>
</dbReference>
<evidence type="ECO:0000313" key="2">
    <source>
        <dbReference type="EMBL" id="EXX65386.1"/>
    </source>
</evidence>
<dbReference type="PANTHER" id="PTHR36168">
    <property type="entry name" value="CHROMOSOME 1, WHOLE GENOME SHOTGUN SEQUENCE"/>
    <property type="match status" value="1"/>
</dbReference>
<keyword evidence="1" id="KW-1133">Transmembrane helix</keyword>
<dbReference type="HOGENOM" id="CLU_059137_0_0_1"/>
<keyword evidence="3" id="KW-1185">Reference proteome</keyword>
<keyword evidence="1" id="KW-0812">Transmembrane</keyword>
<evidence type="ECO:0008006" key="4">
    <source>
        <dbReference type="Google" id="ProtNLM"/>
    </source>
</evidence>
<evidence type="ECO:0000313" key="3">
    <source>
        <dbReference type="Proteomes" id="UP000022910"/>
    </source>
</evidence>
<feature type="transmembrane region" description="Helical" evidence="1">
    <location>
        <begin position="77"/>
        <end position="99"/>
    </location>
</feature>
<dbReference type="Gene3D" id="3.40.50.300">
    <property type="entry name" value="P-loop containing nucleotide triphosphate hydrolases"/>
    <property type="match status" value="1"/>
</dbReference>
<dbReference type="OrthoDB" id="511599at2759"/>
<dbReference type="PANTHER" id="PTHR36168:SF1">
    <property type="entry name" value="ORC1-LIKE AAA ATPASE DOMAIN-CONTAINING PROTEIN"/>
    <property type="match status" value="1"/>
</dbReference>
<evidence type="ECO:0000256" key="1">
    <source>
        <dbReference type="SAM" id="Phobius"/>
    </source>
</evidence>
<keyword evidence="1" id="KW-0472">Membrane</keyword>
<proteinExistence type="predicted"/>
<dbReference type="Proteomes" id="UP000022910">
    <property type="component" value="Unassembled WGS sequence"/>
</dbReference>
<sequence>MAYYFRRSVLPTRLVTRKDMLFQPQKFALRNSNHYLFQSPFSRYYTNSTPPPQEVSTSSSYLNKFAKATTKRLPNAILAKLVVAGVISLISTDLLYAWYRNRHNERLLNKTIEKGTRPKIDVLDDEFVPRPLVVNRLKQILQPDIKQSSYHVVCGEHGTGKTILTRIASREVGQGVIYVEIPSDPSDPSKINIEDFGDAFGESLNFKFEEHISFTAQLMKKILGGNGKVDARPKWKRALKAFKNAGAAYKAKYNKLPVIVYDNISGLVDVNPKVLDALQNDAKMNADHRKYIAVFVSSEGSVPRRMQGRSAISRAEEPIEIGDLTREESLDYLVNKRGIKTVSKDNKIDTTEAERLYELVGGRIVDLQSVAKKFLEGQNFEDIKKKQFIKAEDKLRTAKLLKGDEFYEVGKCVIKALLDSKELSRIAYEEFFKNRDEANKVLGLNVFAYHPEQNTVTFQSQLIESYVRENANIYLK</sequence>
<dbReference type="AlphaFoldDB" id="A0A015KZA8"/>